<evidence type="ECO:0000256" key="2">
    <source>
        <dbReference type="ARBA" id="ARBA00004613"/>
    </source>
</evidence>
<evidence type="ECO:0000256" key="9">
    <source>
        <dbReference type="ARBA" id="ARBA00047764"/>
    </source>
</evidence>
<keyword evidence="12" id="KW-1185">Reference proteome</keyword>
<dbReference type="GO" id="GO:0006154">
    <property type="term" value="P:adenosine catabolic process"/>
    <property type="evidence" value="ECO:0007669"/>
    <property type="project" value="TreeGrafter"/>
</dbReference>
<feature type="domain" description="Adenosine deaminase" evidence="10">
    <location>
        <begin position="225"/>
        <end position="527"/>
    </location>
</feature>
<keyword evidence="7" id="KW-0732">Signal</keyword>
<accession>A0A2H3JYA8</accession>
<evidence type="ECO:0000259" key="10">
    <source>
        <dbReference type="Pfam" id="PF00962"/>
    </source>
</evidence>
<comment type="cofactor">
    <cofactor evidence="1">
        <name>Zn(2+)</name>
        <dbReference type="ChEBI" id="CHEBI:29105"/>
    </cofactor>
</comment>
<keyword evidence="6" id="KW-0479">Metal-binding</keyword>
<dbReference type="InterPro" id="IPR032466">
    <property type="entry name" value="Metal_Hydrolase"/>
</dbReference>
<dbReference type="GO" id="GO:0046103">
    <property type="term" value="P:inosine biosynthetic process"/>
    <property type="evidence" value="ECO:0007669"/>
    <property type="project" value="TreeGrafter"/>
</dbReference>
<dbReference type="OMA" id="FQACFGP"/>
<evidence type="ECO:0000256" key="1">
    <source>
        <dbReference type="ARBA" id="ARBA00001947"/>
    </source>
</evidence>
<dbReference type="GO" id="GO:0046872">
    <property type="term" value="F:metal ion binding"/>
    <property type="evidence" value="ECO:0007669"/>
    <property type="project" value="UniProtKB-KW"/>
</dbReference>
<dbReference type="OrthoDB" id="7202371at2759"/>
<dbReference type="EC" id="3.5.4.4" evidence="4"/>
<dbReference type="InterPro" id="IPR001365">
    <property type="entry name" value="A_deaminase_dom"/>
</dbReference>
<comment type="subcellular location">
    <subcellularLocation>
        <location evidence="2">Secreted</location>
    </subcellularLocation>
</comment>
<evidence type="ECO:0000256" key="6">
    <source>
        <dbReference type="ARBA" id="ARBA00022723"/>
    </source>
</evidence>
<evidence type="ECO:0000256" key="7">
    <source>
        <dbReference type="ARBA" id="ARBA00022729"/>
    </source>
</evidence>
<evidence type="ECO:0000256" key="4">
    <source>
        <dbReference type="ARBA" id="ARBA00012784"/>
    </source>
</evidence>
<evidence type="ECO:0000256" key="8">
    <source>
        <dbReference type="ARBA" id="ARBA00022801"/>
    </source>
</evidence>
<comment type="catalytic activity">
    <reaction evidence="9">
        <text>adenosine + H2O + H(+) = inosine + NH4(+)</text>
        <dbReference type="Rhea" id="RHEA:24408"/>
        <dbReference type="ChEBI" id="CHEBI:15377"/>
        <dbReference type="ChEBI" id="CHEBI:15378"/>
        <dbReference type="ChEBI" id="CHEBI:16335"/>
        <dbReference type="ChEBI" id="CHEBI:17596"/>
        <dbReference type="ChEBI" id="CHEBI:28938"/>
        <dbReference type="EC" id="3.5.4.4"/>
    </reaction>
</comment>
<sequence>MNAYLQERRKLIDEDRAQRVDTLRTQSLSPVEQHAEEIVRKIRIAEAASVWNANGTDIFDYKPDNASPNLFPGMAFLTGIEFRINSPKGARDISVHTKLFKILSKMPKGGLLHAHLGATADARKLLEISLTQPTVHIATSGTLTPQDLQKALPEFKVLPPTYLSSLESIADKTYVKGEYVPLQKARETFPSELGGTEGFDNWIVNSLQINPAEAYGSHNTTTKVWSKFTSVSAISEVLLGFMPIWREYVREFFRSSIADGMSYVEPRVFFWHKFMTGADGLANVPHREWLIVYEGVMNDIVEELKEQGRQNALVGSKIIYTTMRFDTMKELEWHFENCIALKQEFPHLIAGFDLVGHEDTLKPLLEHVQPLLKFQERQVELGLEIPLLLHAGETLGDGTDADMNLYDAILLGTKRIGHGYSLVKHPKLMEICKTKQIALEVCPISNEVLRLTTAMPMHPLPIMMNHGIPLVLSSDDPAAWGCTGLTYDFYQVLVSSEISGLITMGELARNSLKYSCLSQQEKERALELYEKQWGDFVNWVVQEYTTDGEFKA</sequence>
<comment type="similarity">
    <text evidence="3">Belongs to the metallo-dependent hydrolases superfamily. Adenosine and AMP deaminases family. ADGF subfamily.</text>
</comment>
<reference evidence="11 12" key="1">
    <citation type="journal article" date="2012" name="Science">
        <title>The Paleozoic origin of enzymatic lignin decomposition reconstructed from 31 fungal genomes.</title>
        <authorList>
            <person name="Floudas D."/>
            <person name="Binder M."/>
            <person name="Riley R."/>
            <person name="Barry K."/>
            <person name="Blanchette R.A."/>
            <person name="Henrissat B."/>
            <person name="Martinez A.T."/>
            <person name="Otillar R."/>
            <person name="Spatafora J.W."/>
            <person name="Yadav J.S."/>
            <person name="Aerts A."/>
            <person name="Benoit I."/>
            <person name="Boyd A."/>
            <person name="Carlson A."/>
            <person name="Copeland A."/>
            <person name="Coutinho P.M."/>
            <person name="de Vries R.P."/>
            <person name="Ferreira P."/>
            <person name="Findley K."/>
            <person name="Foster B."/>
            <person name="Gaskell J."/>
            <person name="Glotzer D."/>
            <person name="Gorecki P."/>
            <person name="Heitman J."/>
            <person name="Hesse C."/>
            <person name="Hori C."/>
            <person name="Igarashi K."/>
            <person name="Jurgens J.A."/>
            <person name="Kallen N."/>
            <person name="Kersten P."/>
            <person name="Kohler A."/>
            <person name="Kuees U."/>
            <person name="Kumar T.K.A."/>
            <person name="Kuo A."/>
            <person name="LaButti K."/>
            <person name="Larrondo L.F."/>
            <person name="Lindquist E."/>
            <person name="Ling A."/>
            <person name="Lombard V."/>
            <person name="Lucas S."/>
            <person name="Lundell T."/>
            <person name="Martin R."/>
            <person name="McLaughlin D.J."/>
            <person name="Morgenstern I."/>
            <person name="Morin E."/>
            <person name="Murat C."/>
            <person name="Nagy L.G."/>
            <person name="Nolan M."/>
            <person name="Ohm R.A."/>
            <person name="Patyshakuliyeva A."/>
            <person name="Rokas A."/>
            <person name="Ruiz-Duenas F.J."/>
            <person name="Sabat G."/>
            <person name="Salamov A."/>
            <person name="Samejima M."/>
            <person name="Schmutz J."/>
            <person name="Slot J.C."/>
            <person name="St John F."/>
            <person name="Stenlid J."/>
            <person name="Sun H."/>
            <person name="Sun S."/>
            <person name="Syed K."/>
            <person name="Tsang A."/>
            <person name="Wiebenga A."/>
            <person name="Young D."/>
            <person name="Pisabarro A."/>
            <person name="Eastwood D.C."/>
            <person name="Martin F."/>
            <person name="Cullen D."/>
            <person name="Grigoriev I.V."/>
            <person name="Hibbett D.S."/>
        </authorList>
    </citation>
    <scope>NUCLEOTIDE SEQUENCE [LARGE SCALE GENOMIC DNA]</scope>
    <source>
        <strain evidence="11 12">MD-104</strain>
    </source>
</reference>
<keyword evidence="8 11" id="KW-0378">Hydrolase</keyword>
<gene>
    <name evidence="11" type="ORF">WOLCODRAFT_70220</name>
</gene>
<dbReference type="EMBL" id="KB468113">
    <property type="protein sequence ID" value="PCH41724.1"/>
    <property type="molecule type" value="Genomic_DNA"/>
</dbReference>
<proteinExistence type="inferred from homology"/>
<dbReference type="Pfam" id="PF00962">
    <property type="entry name" value="A_deaminase"/>
    <property type="match status" value="1"/>
</dbReference>
<dbReference type="AlphaFoldDB" id="A0A2H3JYA8"/>
<dbReference type="FunFam" id="3.20.20.140:FF:000017">
    <property type="entry name" value="Adenosine deaminase 2"/>
    <property type="match status" value="1"/>
</dbReference>
<dbReference type="PANTHER" id="PTHR11409">
    <property type="entry name" value="ADENOSINE DEAMINASE"/>
    <property type="match status" value="1"/>
</dbReference>
<dbReference type="Proteomes" id="UP000218811">
    <property type="component" value="Unassembled WGS sequence"/>
</dbReference>
<keyword evidence="5" id="KW-0964">Secreted</keyword>
<dbReference type="Gene3D" id="3.20.20.140">
    <property type="entry name" value="Metal-dependent hydrolases"/>
    <property type="match status" value="1"/>
</dbReference>
<evidence type="ECO:0000256" key="3">
    <source>
        <dbReference type="ARBA" id="ARBA00006083"/>
    </source>
</evidence>
<dbReference type="STRING" id="742152.A0A2H3JYA8"/>
<evidence type="ECO:0000313" key="11">
    <source>
        <dbReference type="EMBL" id="PCH41724.1"/>
    </source>
</evidence>
<evidence type="ECO:0000313" key="12">
    <source>
        <dbReference type="Proteomes" id="UP000218811"/>
    </source>
</evidence>
<dbReference type="GO" id="GO:0005576">
    <property type="term" value="C:extracellular region"/>
    <property type="evidence" value="ECO:0007669"/>
    <property type="project" value="UniProtKB-SubCell"/>
</dbReference>
<protein>
    <recommendedName>
        <fullName evidence="4">adenosine deaminase</fullName>
        <ecNumber evidence="4">3.5.4.4</ecNumber>
    </recommendedName>
</protein>
<dbReference type="PANTHER" id="PTHR11409:SF39">
    <property type="entry name" value="ADENOSINE DEAMINASE 2"/>
    <property type="match status" value="1"/>
</dbReference>
<dbReference type="InterPro" id="IPR006330">
    <property type="entry name" value="Ado/ade_deaminase"/>
</dbReference>
<evidence type="ECO:0000256" key="5">
    <source>
        <dbReference type="ARBA" id="ARBA00022525"/>
    </source>
</evidence>
<organism evidence="11 12">
    <name type="scientific">Wolfiporia cocos (strain MD-104)</name>
    <name type="common">Brown rot fungus</name>
    <dbReference type="NCBI Taxonomy" id="742152"/>
    <lineage>
        <taxon>Eukaryota</taxon>
        <taxon>Fungi</taxon>
        <taxon>Dikarya</taxon>
        <taxon>Basidiomycota</taxon>
        <taxon>Agaricomycotina</taxon>
        <taxon>Agaricomycetes</taxon>
        <taxon>Polyporales</taxon>
        <taxon>Phaeolaceae</taxon>
        <taxon>Wolfiporia</taxon>
    </lineage>
</organism>
<dbReference type="GO" id="GO:0004000">
    <property type="term" value="F:adenosine deaminase activity"/>
    <property type="evidence" value="ECO:0007669"/>
    <property type="project" value="TreeGrafter"/>
</dbReference>
<name>A0A2H3JYA8_WOLCO</name>
<dbReference type="SUPFAM" id="SSF51556">
    <property type="entry name" value="Metallo-dependent hydrolases"/>
    <property type="match status" value="1"/>
</dbReference>